<dbReference type="OrthoDB" id="3365698at2759"/>
<reference evidence="1 2" key="1">
    <citation type="journal article" date="2016" name="Mol. Biol. Evol.">
        <title>Comparative Genomics of Early-Diverging Mushroom-Forming Fungi Provides Insights into the Origins of Lignocellulose Decay Capabilities.</title>
        <authorList>
            <person name="Nagy L.G."/>
            <person name="Riley R."/>
            <person name="Tritt A."/>
            <person name="Adam C."/>
            <person name="Daum C."/>
            <person name="Floudas D."/>
            <person name="Sun H."/>
            <person name="Yadav J.S."/>
            <person name="Pangilinan J."/>
            <person name="Larsson K.H."/>
            <person name="Matsuura K."/>
            <person name="Barry K."/>
            <person name="Labutti K."/>
            <person name="Kuo R."/>
            <person name="Ohm R.A."/>
            <person name="Bhattacharya S.S."/>
            <person name="Shirouzu T."/>
            <person name="Yoshinaga Y."/>
            <person name="Martin F.M."/>
            <person name="Grigoriev I.V."/>
            <person name="Hibbett D.S."/>
        </authorList>
    </citation>
    <scope>NUCLEOTIDE SEQUENCE [LARGE SCALE GENOMIC DNA]</scope>
    <source>
        <strain evidence="1 2">HHB10207 ss-3</strain>
    </source>
</reference>
<accession>A0A165WV39</accession>
<evidence type="ECO:0008006" key="3">
    <source>
        <dbReference type="Google" id="ProtNLM"/>
    </source>
</evidence>
<dbReference type="EMBL" id="KV428534">
    <property type="protein sequence ID" value="KZT31553.1"/>
    <property type="molecule type" value="Genomic_DNA"/>
</dbReference>
<dbReference type="AlphaFoldDB" id="A0A165WV39"/>
<evidence type="ECO:0000313" key="1">
    <source>
        <dbReference type="EMBL" id="KZT31553.1"/>
    </source>
</evidence>
<protein>
    <recommendedName>
        <fullName evidence="3">F-box domain-containing protein</fullName>
    </recommendedName>
</protein>
<gene>
    <name evidence="1" type="ORF">SISSUDRAFT_1133572</name>
</gene>
<sequence>MMTQSEGKNQQDASLETALSDNVGLTTNEGSAFCRLPHDIFVVIASMCISDLDEVFLSDDGQWIRPNLRDLNASLEEHLLLTHICSDWRRLSLMTPSLWSKICLLWAPQAVDTFAARSGAALLSLTLPATSPELKDEFTEFLVHQTKIVTTNMHRIRALDLHFFHSLGRESTDVSVPYQTLFDSIIGHPAKQLKTFRLIISHDTFPHQSSIVNLFNLDAPLLETIHLERCSSYQNFDPSAFPSLISLTIHAQARNSLSNLSQVTRILSNARQLVHFTFEGLGAAFDEYRDPQPSPTVVLPHCITISLRDCFTDQITYFLSVLSVSSLQSLTIDGIQRREWVNGSETQLNPLSYLPVPFRVAFVDVPYLAINLQNIQISLEIKSSTRYHLYYREKSLQSHLQGWEGFWATRMLSAASENLVINPTQLEILVTHCDLECLLLPIISKKTWMDVLLRLPALTCLNFDSDSPIPFSALSRLALALTDRRRICPALVTLKMECPFSPRDEPAIQKMFQERIPVTLINRGLSALMSQD</sequence>
<dbReference type="Proteomes" id="UP000076798">
    <property type="component" value="Unassembled WGS sequence"/>
</dbReference>
<keyword evidence="2" id="KW-1185">Reference proteome</keyword>
<name>A0A165WV39_9AGAM</name>
<organism evidence="1 2">
    <name type="scientific">Sistotremastrum suecicum HHB10207 ss-3</name>
    <dbReference type="NCBI Taxonomy" id="1314776"/>
    <lineage>
        <taxon>Eukaryota</taxon>
        <taxon>Fungi</taxon>
        <taxon>Dikarya</taxon>
        <taxon>Basidiomycota</taxon>
        <taxon>Agaricomycotina</taxon>
        <taxon>Agaricomycetes</taxon>
        <taxon>Sistotremastrales</taxon>
        <taxon>Sistotremastraceae</taxon>
        <taxon>Sistotremastrum</taxon>
    </lineage>
</organism>
<proteinExistence type="predicted"/>
<evidence type="ECO:0000313" key="2">
    <source>
        <dbReference type="Proteomes" id="UP000076798"/>
    </source>
</evidence>